<dbReference type="InterPro" id="IPR016181">
    <property type="entry name" value="Acyl_CoA_acyltransferase"/>
</dbReference>
<dbReference type="EMBL" id="PVZC01000008">
    <property type="protein sequence ID" value="PRX96264.1"/>
    <property type="molecule type" value="Genomic_DNA"/>
</dbReference>
<dbReference type="GO" id="GO:1990189">
    <property type="term" value="F:protein N-terminal-serine acetyltransferase activity"/>
    <property type="evidence" value="ECO:0007669"/>
    <property type="project" value="TreeGrafter"/>
</dbReference>
<dbReference type="Pfam" id="PF13302">
    <property type="entry name" value="Acetyltransf_3"/>
    <property type="match status" value="1"/>
</dbReference>
<reference evidence="2 3" key="1">
    <citation type="submission" date="2018-03" db="EMBL/GenBank/DDBJ databases">
        <title>Genomic Encyclopedia of Archaeal and Bacterial Type Strains, Phase II (KMG-II): from individual species to whole genera.</title>
        <authorList>
            <person name="Goeker M."/>
        </authorList>
    </citation>
    <scope>NUCLEOTIDE SEQUENCE [LARGE SCALE GENOMIC DNA]</scope>
    <source>
        <strain evidence="2 3">DSM 45601</strain>
    </source>
</reference>
<dbReference type="SUPFAM" id="SSF55729">
    <property type="entry name" value="Acyl-CoA N-acyltransferases (Nat)"/>
    <property type="match status" value="1"/>
</dbReference>
<feature type="domain" description="N-acetyltransferase" evidence="1">
    <location>
        <begin position="16"/>
        <end position="186"/>
    </location>
</feature>
<evidence type="ECO:0000259" key="1">
    <source>
        <dbReference type="PROSITE" id="PS51186"/>
    </source>
</evidence>
<dbReference type="GO" id="GO:0005737">
    <property type="term" value="C:cytoplasm"/>
    <property type="evidence" value="ECO:0007669"/>
    <property type="project" value="TreeGrafter"/>
</dbReference>
<organism evidence="2 3">
    <name type="scientific">Allonocardiopsis opalescens</name>
    <dbReference type="NCBI Taxonomy" id="1144618"/>
    <lineage>
        <taxon>Bacteria</taxon>
        <taxon>Bacillati</taxon>
        <taxon>Actinomycetota</taxon>
        <taxon>Actinomycetes</taxon>
        <taxon>Streptosporangiales</taxon>
        <taxon>Allonocardiopsis</taxon>
    </lineage>
</organism>
<gene>
    <name evidence="2" type="ORF">CLV72_108271</name>
</gene>
<dbReference type="Gene3D" id="3.40.630.30">
    <property type="match status" value="1"/>
</dbReference>
<comment type="caution">
    <text evidence="2">The sequence shown here is derived from an EMBL/GenBank/DDBJ whole genome shotgun (WGS) entry which is preliminary data.</text>
</comment>
<name>A0A2T0PXJ8_9ACTN</name>
<dbReference type="RefSeq" id="WP_245930429.1">
    <property type="nucleotide sequence ID" value="NZ_PVZC01000008.1"/>
</dbReference>
<evidence type="ECO:0000313" key="3">
    <source>
        <dbReference type="Proteomes" id="UP000237846"/>
    </source>
</evidence>
<dbReference type="AlphaFoldDB" id="A0A2T0PXJ8"/>
<dbReference type="PANTHER" id="PTHR43441">
    <property type="entry name" value="RIBOSOMAL-PROTEIN-SERINE ACETYLTRANSFERASE"/>
    <property type="match status" value="1"/>
</dbReference>
<dbReference type="PANTHER" id="PTHR43441:SF10">
    <property type="entry name" value="ACETYLTRANSFERASE"/>
    <property type="match status" value="1"/>
</dbReference>
<proteinExistence type="predicted"/>
<dbReference type="InterPro" id="IPR051908">
    <property type="entry name" value="Ribosomal_N-acetyltransferase"/>
</dbReference>
<accession>A0A2T0PXJ8</accession>
<protein>
    <submittedName>
        <fullName evidence="2">RimJ/RimL family protein N-acetyltransferase</fullName>
    </submittedName>
</protein>
<keyword evidence="3" id="KW-1185">Reference proteome</keyword>
<sequence length="188" mass="20734">MPPERFPEVELTTDRLRLRAFTAADTDDVYRAVSDPSSQEWLPMPAPGVRYTRDHAALWCREEARHALAVGDGIHWAAEEVAGGGFVGSFGLVRTLWASRCTEVGYWCAPGARGRGYATEAVTEIAHWALIGQGFERVELKAATGNTASRRVAEKAGFVREGVERNAMPLHRGRTDLVVYSLIPRDLP</sequence>
<keyword evidence="2" id="KW-0808">Transferase</keyword>
<dbReference type="PROSITE" id="PS51186">
    <property type="entry name" value="GNAT"/>
    <property type="match status" value="1"/>
</dbReference>
<evidence type="ECO:0000313" key="2">
    <source>
        <dbReference type="EMBL" id="PRX96264.1"/>
    </source>
</evidence>
<dbReference type="InterPro" id="IPR000182">
    <property type="entry name" value="GNAT_dom"/>
</dbReference>
<dbReference type="Proteomes" id="UP000237846">
    <property type="component" value="Unassembled WGS sequence"/>
</dbReference>
<dbReference type="GO" id="GO:0008999">
    <property type="term" value="F:protein-N-terminal-alanine acetyltransferase activity"/>
    <property type="evidence" value="ECO:0007669"/>
    <property type="project" value="TreeGrafter"/>
</dbReference>